<feature type="compositionally biased region" description="Low complexity" evidence="1">
    <location>
        <begin position="60"/>
        <end position="70"/>
    </location>
</feature>
<feature type="region of interest" description="Disordered" evidence="1">
    <location>
        <begin position="1"/>
        <end position="190"/>
    </location>
</feature>
<feature type="compositionally biased region" description="Basic residues" evidence="1">
    <location>
        <begin position="457"/>
        <end position="473"/>
    </location>
</feature>
<dbReference type="GO" id="GO:0005829">
    <property type="term" value="C:cytosol"/>
    <property type="evidence" value="ECO:0007669"/>
    <property type="project" value="TreeGrafter"/>
</dbReference>
<dbReference type="GO" id="GO:0008033">
    <property type="term" value="P:tRNA processing"/>
    <property type="evidence" value="ECO:0007669"/>
    <property type="project" value="InterPro"/>
</dbReference>
<accession>M9LYW0</accession>
<dbReference type="OrthoDB" id="20109at2759"/>
<feature type="region of interest" description="Disordered" evidence="1">
    <location>
        <begin position="444"/>
        <end position="512"/>
    </location>
</feature>
<dbReference type="EMBL" id="DF196785">
    <property type="protein sequence ID" value="GAC76049.1"/>
    <property type="molecule type" value="Genomic_DNA"/>
</dbReference>
<dbReference type="GO" id="GO:0034965">
    <property type="term" value="P:intronic box C/D snoRNA processing"/>
    <property type="evidence" value="ECO:0007669"/>
    <property type="project" value="TreeGrafter"/>
</dbReference>
<evidence type="ECO:0000313" key="2">
    <source>
        <dbReference type="EMBL" id="GAC76049.1"/>
    </source>
</evidence>
<evidence type="ECO:0000313" key="3">
    <source>
        <dbReference type="Proteomes" id="UP000011976"/>
    </source>
</evidence>
<organism evidence="2 3">
    <name type="scientific">Pseudozyma antarctica (strain T-34)</name>
    <name type="common">Yeast</name>
    <name type="synonym">Candida antarctica</name>
    <dbReference type="NCBI Taxonomy" id="1151754"/>
    <lineage>
        <taxon>Eukaryota</taxon>
        <taxon>Fungi</taxon>
        <taxon>Dikarya</taxon>
        <taxon>Basidiomycota</taxon>
        <taxon>Ustilaginomycotina</taxon>
        <taxon>Ustilaginomycetes</taxon>
        <taxon>Ustilaginales</taxon>
        <taxon>Ustilaginaceae</taxon>
        <taxon>Moesziomyces</taxon>
    </lineage>
</organism>
<proteinExistence type="predicted"/>
<dbReference type="GO" id="GO:0000172">
    <property type="term" value="C:ribonuclease MRP complex"/>
    <property type="evidence" value="ECO:0007669"/>
    <property type="project" value="TreeGrafter"/>
</dbReference>
<feature type="compositionally biased region" description="Low complexity" evidence="1">
    <location>
        <begin position="30"/>
        <end position="52"/>
    </location>
</feature>
<dbReference type="STRING" id="1151754.M9LYW0"/>
<sequence>MAPGKANVDKSTTIRAASKNKQRSQPSNRAAASPFGSSAGGSLADSLSSLFSPQPHGKDAALASLLASTSKPPTTSGPKSGLSAFGSFPTGQSPAASKPSPAGPSQLLDQKSKSRQSDTKVKESASSAKPEESAPNKLKGDSSKDAQSRPGPGPDKLPSKPAASNQASASKPASSSAIPSPKPAITQVPAGRRPVFRPVLASSTAVTWPEMPVAGSKTVLHTLLETLASPEVKQTVLKDHGRNSQARSLQPKRQLQAASSAASVSAAPQALAGINSITRALEAEIHTELSSLHADAADGAKQKGKSTALVPQIEIVFVCRHDAASSTLIAHLPMLVAARNAVSAAHTAADTTDARSTLLFALPAGSEALLARALGLRRASVVALTSAFAPTHLKRLLDAVQRETGSVCRLRAAWLETALRAAKRSKSGPLALPQLPPTVKLLRTTQPLDLNASKAANKSRRKERSARWKKRKMQLQQSIRSLRAELKHAAKAKRQAKKVGQSSTDSPMQIDA</sequence>
<evidence type="ECO:0000256" key="1">
    <source>
        <dbReference type="SAM" id="MobiDB-lite"/>
    </source>
</evidence>
<feature type="compositionally biased region" description="Basic and acidic residues" evidence="1">
    <location>
        <begin position="110"/>
        <end position="147"/>
    </location>
</feature>
<protein>
    <submittedName>
        <fullName evidence="2">Uncharacterized protein</fullName>
    </submittedName>
</protein>
<dbReference type="AlphaFoldDB" id="M9LYW0"/>
<feature type="compositionally biased region" description="Low complexity" evidence="1">
    <location>
        <begin position="93"/>
        <end position="105"/>
    </location>
</feature>
<dbReference type="PANTHER" id="PTHR28272">
    <property type="entry name" value="RIBONUCLEASES P/MRP PROTEIN SUBUNIT POP3"/>
    <property type="match status" value="1"/>
</dbReference>
<dbReference type="InterPro" id="IPR013241">
    <property type="entry name" value="RNase_P_Pop3"/>
</dbReference>
<name>M9LYW0_PSEA3</name>
<gene>
    <name evidence="2" type="ORF">PANT_19d00086</name>
</gene>
<dbReference type="GO" id="GO:0006364">
    <property type="term" value="P:rRNA processing"/>
    <property type="evidence" value="ECO:0007669"/>
    <property type="project" value="InterPro"/>
</dbReference>
<dbReference type="GO" id="GO:0004526">
    <property type="term" value="F:ribonuclease P activity"/>
    <property type="evidence" value="ECO:0007669"/>
    <property type="project" value="TreeGrafter"/>
</dbReference>
<reference evidence="3" key="1">
    <citation type="journal article" date="2013" name="Genome Announc.">
        <title>Genome sequence of the basidiomycetous yeast Pseudozyma antarctica T-34, a producer of the glycolipid biosurfactants mannosylerythritol lipids.</title>
        <authorList>
            <person name="Morita T."/>
            <person name="Koike H."/>
            <person name="Koyama Y."/>
            <person name="Hagiwara H."/>
            <person name="Ito E."/>
            <person name="Fukuoka T."/>
            <person name="Imura T."/>
            <person name="Machida M."/>
            <person name="Kitamoto D."/>
        </authorList>
    </citation>
    <scope>NUCLEOTIDE SEQUENCE [LARGE SCALE GENOMIC DNA]</scope>
    <source>
        <strain evidence="3">T-34</strain>
    </source>
</reference>
<feature type="compositionally biased region" description="Polar residues" evidence="1">
    <location>
        <begin position="500"/>
        <end position="512"/>
    </location>
</feature>
<feature type="compositionally biased region" description="Low complexity" evidence="1">
    <location>
        <begin position="159"/>
        <end position="179"/>
    </location>
</feature>
<dbReference type="PANTHER" id="PTHR28272:SF1">
    <property type="entry name" value="RIBONUCLEASES P_MRP PROTEIN SUBUNIT POP3"/>
    <property type="match status" value="1"/>
</dbReference>
<dbReference type="GO" id="GO:0000171">
    <property type="term" value="F:ribonuclease MRP activity"/>
    <property type="evidence" value="ECO:0007669"/>
    <property type="project" value="TreeGrafter"/>
</dbReference>
<dbReference type="GO" id="GO:0005655">
    <property type="term" value="C:nucleolar ribonuclease P complex"/>
    <property type="evidence" value="ECO:0007669"/>
    <property type="project" value="TreeGrafter"/>
</dbReference>
<dbReference type="Proteomes" id="UP000011976">
    <property type="component" value="Unassembled WGS sequence"/>
</dbReference>